<evidence type="ECO:0000256" key="5">
    <source>
        <dbReference type="ARBA" id="ARBA00023244"/>
    </source>
</evidence>
<dbReference type="CDD" id="cd03411">
    <property type="entry name" value="Ferrochelatase_N"/>
    <property type="match status" value="1"/>
</dbReference>
<evidence type="ECO:0000256" key="7">
    <source>
        <dbReference type="HAMAP-Rule" id="MF_00323"/>
    </source>
</evidence>
<dbReference type="CDD" id="cd00419">
    <property type="entry name" value="Ferrochelatase_C"/>
    <property type="match status" value="1"/>
</dbReference>
<sequence>MPKRGVLLVNLGSPDSYEIKDIKRYLKEFLMDERVIDYPYWLRYLIVCGIILRVRPPKTSRAYQKIWWEGGSPLIVITERFTQKLQSLLSEPVAMAMRYGNPSITYGLEQLEKQGVEEVLLVPLYPQYAMATTETIEVLAEKLVAKRFKGMKLTKMPPFFGKPQYIAALADVVQKHTAHYQYDHLLFSYHGVPERHLYKTTPTKAHKHITENTDCCDPYTAEGAHCYRSQCFETTRLLVAELGLPSDKYSISFQSRLGYDKWLQPFTDSTVAALAQQGVKKLAVITPAFVSDCVETLEEIQIEGKKVFTANGGEEFVMIPCLNDSDLWVQAMAQMIDEL</sequence>
<comment type="similarity">
    <text evidence="1 7 8">Belongs to the ferrochelatase family.</text>
</comment>
<accession>A0ABS3PWB6</accession>
<comment type="pathway">
    <text evidence="7">Porphyrin-containing compound metabolism; protoheme biosynthesis; protoheme from protoporphyrin-IX: step 1/1.</text>
</comment>
<evidence type="ECO:0000256" key="6">
    <source>
        <dbReference type="ARBA" id="ARBA00024536"/>
    </source>
</evidence>
<feature type="binding site" evidence="7">
    <location>
        <position position="190"/>
    </location>
    <ligand>
        <name>Fe(2+)</name>
        <dbReference type="ChEBI" id="CHEBI:29033"/>
    </ligand>
</feature>
<dbReference type="RefSeq" id="WP_208058258.1">
    <property type="nucleotide sequence ID" value="NZ_JAGDYP010000002.1"/>
</dbReference>
<dbReference type="PANTHER" id="PTHR11108:SF1">
    <property type="entry name" value="FERROCHELATASE, MITOCHONDRIAL"/>
    <property type="match status" value="1"/>
</dbReference>
<dbReference type="EC" id="4.98.1.1" evidence="7"/>
<organism evidence="9 10">
    <name type="scientific">Capnocytophaga bilenii</name>
    <dbReference type="NCBI Taxonomy" id="2819369"/>
    <lineage>
        <taxon>Bacteria</taxon>
        <taxon>Pseudomonadati</taxon>
        <taxon>Bacteroidota</taxon>
        <taxon>Flavobacteriia</taxon>
        <taxon>Flavobacteriales</taxon>
        <taxon>Flavobacteriaceae</taxon>
        <taxon>Capnocytophaga</taxon>
    </lineage>
</organism>
<keyword evidence="10" id="KW-1185">Reference proteome</keyword>
<dbReference type="InterPro" id="IPR033659">
    <property type="entry name" value="Ferrochelatase_N"/>
</dbReference>
<dbReference type="Pfam" id="PF00762">
    <property type="entry name" value="Ferrochelatase"/>
    <property type="match status" value="1"/>
</dbReference>
<dbReference type="EMBL" id="JAGDYP010000002">
    <property type="protein sequence ID" value="MBO1883633.1"/>
    <property type="molecule type" value="Genomic_DNA"/>
</dbReference>
<protein>
    <recommendedName>
        <fullName evidence="7">Ferrochelatase</fullName>
        <ecNumber evidence="7">4.98.1.1</ecNumber>
    </recommendedName>
    <alternativeName>
        <fullName evidence="7">Heme synthase</fullName>
    </alternativeName>
    <alternativeName>
        <fullName evidence="7">Protoheme ferro-lyase</fullName>
    </alternativeName>
</protein>
<keyword evidence="5 7" id="KW-0627">Porphyrin biosynthesis</keyword>
<keyword evidence="4 7" id="KW-0456">Lyase</keyword>
<evidence type="ECO:0000256" key="3">
    <source>
        <dbReference type="ARBA" id="ARBA00023133"/>
    </source>
</evidence>
<evidence type="ECO:0000313" key="9">
    <source>
        <dbReference type="EMBL" id="MBO1883633.1"/>
    </source>
</evidence>
<dbReference type="InterPro" id="IPR033644">
    <property type="entry name" value="Ferrochelatase_C"/>
</dbReference>
<keyword evidence="7" id="KW-0963">Cytoplasm</keyword>
<evidence type="ECO:0000256" key="2">
    <source>
        <dbReference type="ARBA" id="ARBA00023004"/>
    </source>
</evidence>
<keyword evidence="3 7" id="KW-0350">Heme biosynthesis</keyword>
<comment type="catalytic activity">
    <reaction evidence="7">
        <text>heme b + 2 H(+) = protoporphyrin IX + Fe(2+)</text>
        <dbReference type="Rhea" id="RHEA:22584"/>
        <dbReference type="ChEBI" id="CHEBI:15378"/>
        <dbReference type="ChEBI" id="CHEBI:29033"/>
        <dbReference type="ChEBI" id="CHEBI:57306"/>
        <dbReference type="ChEBI" id="CHEBI:60344"/>
        <dbReference type="EC" id="4.98.1.1"/>
    </reaction>
</comment>
<comment type="caution">
    <text evidence="9">The sequence shown here is derived from an EMBL/GenBank/DDBJ whole genome shotgun (WGS) entry which is preliminary data.</text>
</comment>
<feature type="binding site" evidence="7">
    <location>
        <position position="295"/>
    </location>
    <ligand>
        <name>Fe(2+)</name>
        <dbReference type="ChEBI" id="CHEBI:29033"/>
    </ligand>
</feature>
<dbReference type="HAMAP" id="MF_00323">
    <property type="entry name" value="Ferrochelatase"/>
    <property type="match status" value="1"/>
</dbReference>
<reference evidence="9 10" key="1">
    <citation type="submission" date="2021-03" db="EMBL/GenBank/DDBJ databases">
        <title>Isolation and description of Capnocytophaga bilenii sp. nov., a novel Capnocytophaga species, isolated from a gingivitis subject.</title>
        <authorList>
            <person name="Antezack A."/>
            <person name="Monnet-Corti V."/>
            <person name="La Scola B."/>
        </authorList>
    </citation>
    <scope>NUCLEOTIDE SEQUENCE [LARGE SCALE GENOMIC DNA]</scope>
    <source>
        <strain evidence="9 10">Marseille-Q4570</strain>
    </source>
</reference>
<dbReference type="InterPro" id="IPR001015">
    <property type="entry name" value="Ferrochelatase"/>
</dbReference>
<evidence type="ECO:0000256" key="4">
    <source>
        <dbReference type="ARBA" id="ARBA00023239"/>
    </source>
</evidence>
<dbReference type="Gene3D" id="3.40.50.1400">
    <property type="match status" value="2"/>
</dbReference>
<evidence type="ECO:0000256" key="8">
    <source>
        <dbReference type="RuleBase" id="RU004185"/>
    </source>
</evidence>
<evidence type="ECO:0000313" key="10">
    <source>
        <dbReference type="Proteomes" id="UP000681610"/>
    </source>
</evidence>
<dbReference type="GO" id="GO:0016829">
    <property type="term" value="F:lyase activity"/>
    <property type="evidence" value="ECO:0007669"/>
    <property type="project" value="UniProtKB-KW"/>
</dbReference>
<dbReference type="Proteomes" id="UP000681610">
    <property type="component" value="Unassembled WGS sequence"/>
</dbReference>
<evidence type="ECO:0000256" key="1">
    <source>
        <dbReference type="ARBA" id="ARBA00007718"/>
    </source>
</evidence>
<keyword evidence="7" id="KW-0479">Metal-binding</keyword>
<dbReference type="NCBIfam" id="TIGR00109">
    <property type="entry name" value="hemH"/>
    <property type="match status" value="1"/>
</dbReference>
<dbReference type="SUPFAM" id="SSF53800">
    <property type="entry name" value="Chelatase"/>
    <property type="match status" value="1"/>
</dbReference>
<gene>
    <name evidence="7 9" type="primary">hemH</name>
    <name evidence="9" type="ORF">J4N46_04155</name>
</gene>
<dbReference type="PANTHER" id="PTHR11108">
    <property type="entry name" value="FERROCHELATASE"/>
    <property type="match status" value="1"/>
</dbReference>
<proteinExistence type="inferred from homology"/>
<comment type="function">
    <text evidence="7">Catalyzes the ferrous insertion into protoporphyrin IX.</text>
</comment>
<comment type="catalytic activity">
    <reaction evidence="6">
        <text>Fe-coproporphyrin III + 2 H(+) = coproporphyrin III + Fe(2+)</text>
        <dbReference type="Rhea" id="RHEA:49572"/>
        <dbReference type="ChEBI" id="CHEBI:15378"/>
        <dbReference type="ChEBI" id="CHEBI:29033"/>
        <dbReference type="ChEBI" id="CHEBI:68438"/>
        <dbReference type="ChEBI" id="CHEBI:131725"/>
        <dbReference type="EC" id="4.99.1.9"/>
    </reaction>
    <physiologicalReaction direction="right-to-left" evidence="6">
        <dbReference type="Rhea" id="RHEA:49574"/>
    </physiologicalReaction>
</comment>
<name>A0ABS3PWB6_9FLAO</name>
<comment type="subcellular location">
    <subcellularLocation>
        <location evidence="7">Cytoplasm</location>
    </subcellularLocation>
</comment>
<keyword evidence="2 7" id="KW-0408">Iron</keyword>